<evidence type="ECO:0000313" key="12">
    <source>
        <dbReference type="EMBL" id="CAI98674.1"/>
    </source>
</evidence>
<evidence type="ECO:0000313" key="6">
    <source>
        <dbReference type="EMBL" id="CAI98006.1"/>
    </source>
</evidence>
<evidence type="ECO:0000313" key="15">
    <source>
        <dbReference type="Proteomes" id="UP000001259"/>
    </source>
</evidence>
<evidence type="ECO:0000313" key="4">
    <source>
        <dbReference type="EMBL" id="CAI97713.1"/>
    </source>
</evidence>
<evidence type="ECO:0000313" key="13">
    <source>
        <dbReference type="EMBL" id="CAI98719.1"/>
    </source>
</evidence>
<dbReference type="EMBL" id="CR954253">
    <property type="protein sequence ID" value="CAI97713.1"/>
    <property type="molecule type" value="Genomic_DNA"/>
</dbReference>
<dbReference type="EMBL" id="CR954253">
    <property type="protein sequence ID" value="CAI98615.1"/>
    <property type="molecule type" value="Genomic_DNA"/>
</dbReference>
<evidence type="ECO:0000313" key="11">
    <source>
        <dbReference type="EMBL" id="CAI98615.1"/>
    </source>
</evidence>
<evidence type="ECO:0000313" key="5">
    <source>
        <dbReference type="EMBL" id="CAI97737.1"/>
    </source>
</evidence>
<dbReference type="EMBL" id="CR954253">
    <property type="protein sequence ID" value="CAI98268.1"/>
    <property type="molecule type" value="Genomic_DNA"/>
</dbReference>
<dbReference type="KEGG" id="ldb:Ldb0917"/>
<proteinExistence type="predicted"/>
<dbReference type="EMBL" id="CR954253">
    <property type="protein sequence ID" value="CAI98535.1"/>
    <property type="molecule type" value="Genomic_DNA"/>
</dbReference>
<keyword evidence="15" id="KW-1185">Reference proteome</keyword>
<dbReference type="EMBL" id="CR954253">
    <property type="protein sequence ID" value="CAI98578.1"/>
    <property type="molecule type" value="Genomic_DNA"/>
</dbReference>
<evidence type="ECO:0000313" key="3">
    <source>
        <dbReference type="EMBL" id="CAI97655.1"/>
    </source>
</evidence>
<dbReference type="KEGG" id="ldb:Ldb1805"/>
<organism evidence="14 15">
    <name type="scientific">Lactobacillus delbrueckii subsp. bulgaricus (strain ATCC 11842 / DSM 20081 / BCRC 10696 / JCM 1002 / NBRC 13953 / NCIMB 11778 / NCTC 12712 / WDCM 00102 / Lb 14)</name>
    <dbReference type="NCBI Taxonomy" id="390333"/>
    <lineage>
        <taxon>Bacteria</taxon>
        <taxon>Bacillati</taxon>
        <taxon>Bacillota</taxon>
        <taxon>Bacilli</taxon>
        <taxon>Lactobacillales</taxon>
        <taxon>Lactobacillaceae</taxon>
        <taxon>Lactobacillus</taxon>
    </lineage>
</organism>
<evidence type="ECO:0000313" key="7">
    <source>
        <dbReference type="EMBL" id="CAI98123.1"/>
    </source>
</evidence>
<dbReference type="KEGG" id="ldb:Ldb1754"/>
<dbReference type="KEGG" id="ldb:Ldb1981"/>
<dbReference type="EMBL" id="CR954253">
    <property type="protein sequence ID" value="CAI98674.1"/>
    <property type="molecule type" value="Genomic_DNA"/>
</dbReference>
<dbReference type="KEGG" id="ldb:Ldb1468"/>
<dbReference type="KEGG" id="ldb:Ldb1322"/>
<dbReference type="KEGG" id="ldb:Ldb1936"/>
<dbReference type="KEGG" id="ldb:Ldb0805"/>
<dbReference type="HOGENOM" id="CLU_221651_0_0_9"/>
<dbReference type="KEGG" id="ldb:Ldb0892"/>
<dbReference type="EMBL" id="CR954253">
    <property type="protein sequence ID" value="CAI97737.1"/>
    <property type="molecule type" value="Genomic_DNA"/>
</dbReference>
<name>Q1G844_LACDA</name>
<evidence type="ECO:0000313" key="2">
    <source>
        <dbReference type="EMBL" id="CAI97627.1"/>
    </source>
</evidence>
<evidence type="ECO:0000313" key="9">
    <source>
        <dbReference type="EMBL" id="CAI98535.1"/>
    </source>
</evidence>
<dbReference type="KEGG" id="ldb:Ldb0242"/>
<evidence type="ECO:0000313" key="14">
    <source>
        <dbReference type="EMBL" id="CAI98879.1"/>
    </source>
</evidence>
<dbReference type="KEGG" id="ldb:Ldb0833"/>
<reference evidence="14 15" key="1">
    <citation type="journal article" date="2006" name="Proc. Natl. Acad. Sci. U.S.A.">
        <title>The complete genome sequence of Lactobacillus bulgaricus reveals extensive and ongoing reductive evolution.</title>
        <authorList>
            <person name="van de Guchte M."/>
            <person name="Penaud S."/>
            <person name="Grimaldi C."/>
            <person name="Barbe V."/>
            <person name="Bryson K."/>
            <person name="Nicolas P."/>
            <person name="Robert C."/>
            <person name="Oztas S."/>
            <person name="Mangenot S."/>
            <person name="Couloux A."/>
            <person name="Loux V."/>
            <person name="Dervyn R."/>
            <person name="Bossy R."/>
            <person name="Bolotin A."/>
            <person name="Batto J.-M."/>
            <person name="Walunas T."/>
            <person name="Gibrat J.-F."/>
            <person name="Bessieres P."/>
            <person name="Weissenbach J."/>
            <person name="Ehrlich S.D."/>
            <person name="Maguin E."/>
        </authorList>
    </citation>
    <scope>NUCLEOTIDE SEQUENCE [LARGE SCALE GENOMIC DNA]</scope>
    <source>
        <strain evidence="14">ATCC 11842</strain>
        <strain evidence="15">ATCC 11842 / DSM 20081 / BCRC 10696 / JCM 1002 / NBRC 13953 / NCIMB 11778 / NCTC 12712 / WDCM 00102 / Lb 14</strain>
    </source>
</reference>
<dbReference type="KEGG" id="ldb:Ldb2155"/>
<sequence>MSKELTALASSPLYIVKEKVLNDYSVE</sequence>
<dbReference type="EMBL" id="CR954253">
    <property type="protein sequence ID" value="CAI98879.1"/>
    <property type="molecule type" value="Genomic_DNA"/>
</dbReference>
<evidence type="ECO:0000313" key="10">
    <source>
        <dbReference type="EMBL" id="CAI98578.1"/>
    </source>
</evidence>
<dbReference type="EMBL" id="CR954253">
    <property type="protein sequence ID" value="CAI98123.1"/>
    <property type="molecule type" value="Genomic_DNA"/>
</dbReference>
<gene>
    <name evidence="1" type="ordered locus">Ldb0242</name>
    <name evidence="2" type="ordered locus">Ldb0805</name>
    <name evidence="3" type="ordered locus">Ldb0833</name>
    <name evidence="4" type="ordered locus">Ldb0892</name>
    <name evidence="5" type="ordered locus">Ldb0917</name>
    <name evidence="6" type="ordered locus">Ldb1204</name>
    <name evidence="7" type="ordered locus">Ldb1322</name>
    <name evidence="8" type="ordered locus">Ldb1468</name>
    <name evidence="9" type="ordered locus">Ldb1754</name>
    <name evidence="10" type="ordered locus">Ldb1805</name>
    <name evidence="11" type="ordered locus">Ldb1872</name>
    <name evidence="12" type="ordered locus">Ldb1936</name>
    <name evidence="13" type="ordered locus">Ldb1981</name>
    <name evidence="14" type="ordered locus">Ldb2155</name>
</gene>
<dbReference type="EMBL" id="CR954253">
    <property type="protein sequence ID" value="CAI98719.1"/>
    <property type="molecule type" value="Genomic_DNA"/>
</dbReference>
<accession>Q1G844</accession>
<dbReference type="EMBL" id="CR954253">
    <property type="protein sequence ID" value="CAI97627.1"/>
    <property type="molecule type" value="Genomic_DNA"/>
</dbReference>
<evidence type="ECO:0000313" key="1">
    <source>
        <dbReference type="EMBL" id="CAI97082.1"/>
    </source>
</evidence>
<dbReference type="AlphaFoldDB" id="Q1G844"/>
<dbReference type="KEGG" id="ldb:Ldb1872"/>
<dbReference type="EMBL" id="CR954253">
    <property type="protein sequence ID" value="CAI98006.1"/>
    <property type="molecule type" value="Genomic_DNA"/>
</dbReference>
<dbReference type="EMBL" id="CR954253">
    <property type="protein sequence ID" value="CAI97082.1"/>
    <property type="molecule type" value="Genomic_DNA"/>
</dbReference>
<dbReference type="KEGG" id="ldb:Ldb1204"/>
<dbReference type="EMBL" id="CR954253">
    <property type="protein sequence ID" value="CAI97655.1"/>
    <property type="molecule type" value="Genomic_DNA"/>
</dbReference>
<protein>
    <submittedName>
        <fullName evidence="14">Uncharacterized protein</fullName>
    </submittedName>
</protein>
<evidence type="ECO:0000313" key="8">
    <source>
        <dbReference type="EMBL" id="CAI98268.1"/>
    </source>
</evidence>
<dbReference type="Proteomes" id="UP000001259">
    <property type="component" value="Chromosome"/>
</dbReference>